<name>A0A1G4B8M1_9PEZI</name>
<organism evidence="1 2">
    <name type="scientific">Colletotrichum orchidophilum</name>
    <dbReference type="NCBI Taxonomy" id="1209926"/>
    <lineage>
        <taxon>Eukaryota</taxon>
        <taxon>Fungi</taxon>
        <taxon>Dikarya</taxon>
        <taxon>Ascomycota</taxon>
        <taxon>Pezizomycotina</taxon>
        <taxon>Sordariomycetes</taxon>
        <taxon>Hypocreomycetidae</taxon>
        <taxon>Glomerellales</taxon>
        <taxon>Glomerellaceae</taxon>
        <taxon>Colletotrichum</taxon>
    </lineage>
</organism>
<sequence length="188" mass="20488">MRGSGHGSGSFRTGEWALRGAVFELLWRGPVVALAAPHSSHLVILHLQLGIWCVSGSSSALQLEISSAAPQHAIHRPCLTTVLMRNKSLPMSIIRWMLPKLPSALSPACSPSLSVSYVSDQIRSADPVQTDRRTCRKQVGTLARHGTVCDAYWTKPRITDTDTGRHVRTCQRNPTQHIGDGRPPNKAA</sequence>
<reference evidence="1 2" key="1">
    <citation type="submission" date="2016-09" db="EMBL/GenBank/DDBJ databases">
        <authorList>
            <person name="Capua I."/>
            <person name="De Benedictis P."/>
            <person name="Joannis T."/>
            <person name="Lombin L.H."/>
            <person name="Cattoli G."/>
        </authorList>
    </citation>
    <scope>NUCLEOTIDE SEQUENCE [LARGE SCALE GENOMIC DNA]</scope>
    <source>
        <strain evidence="1 2">IMI 309357</strain>
    </source>
</reference>
<comment type="caution">
    <text evidence="1">The sequence shown here is derived from an EMBL/GenBank/DDBJ whole genome shotgun (WGS) entry which is preliminary data.</text>
</comment>
<dbReference type="GeneID" id="34560175"/>
<dbReference type="AlphaFoldDB" id="A0A1G4B8M1"/>
<accession>A0A1G4B8M1</accession>
<evidence type="ECO:0000313" key="1">
    <source>
        <dbReference type="EMBL" id="OHE97612.1"/>
    </source>
</evidence>
<evidence type="ECO:0000313" key="2">
    <source>
        <dbReference type="Proteomes" id="UP000176998"/>
    </source>
</evidence>
<proteinExistence type="predicted"/>
<dbReference type="RefSeq" id="XP_022474765.1">
    <property type="nucleotide sequence ID" value="XM_022618665.1"/>
</dbReference>
<gene>
    <name evidence="1" type="ORF">CORC01_07027</name>
</gene>
<dbReference type="Proteomes" id="UP000176998">
    <property type="component" value="Unassembled WGS sequence"/>
</dbReference>
<keyword evidence="2" id="KW-1185">Reference proteome</keyword>
<protein>
    <submittedName>
        <fullName evidence="1">Uncharacterized protein</fullName>
    </submittedName>
</protein>
<dbReference type="EMBL" id="MJBS01000055">
    <property type="protein sequence ID" value="OHE97612.1"/>
    <property type="molecule type" value="Genomic_DNA"/>
</dbReference>